<dbReference type="AlphaFoldDB" id="E4XI00"/>
<dbReference type="Proteomes" id="UP000001307">
    <property type="component" value="Unassembled WGS sequence"/>
</dbReference>
<proteinExistence type="predicted"/>
<accession>E4XI00</accession>
<dbReference type="EMBL" id="FN653053">
    <property type="protein sequence ID" value="CBY10216.1"/>
    <property type="molecule type" value="Genomic_DNA"/>
</dbReference>
<keyword evidence="3" id="KW-1185">Reference proteome</keyword>
<feature type="region of interest" description="Disordered" evidence="1">
    <location>
        <begin position="1"/>
        <end position="33"/>
    </location>
</feature>
<organism evidence="2">
    <name type="scientific">Oikopleura dioica</name>
    <name type="common">Tunicate</name>
    <dbReference type="NCBI Taxonomy" id="34765"/>
    <lineage>
        <taxon>Eukaryota</taxon>
        <taxon>Metazoa</taxon>
        <taxon>Chordata</taxon>
        <taxon>Tunicata</taxon>
        <taxon>Appendicularia</taxon>
        <taxon>Copelata</taxon>
        <taxon>Oikopleuridae</taxon>
        <taxon>Oikopleura</taxon>
    </lineage>
</organism>
<dbReference type="InParanoid" id="E4XI00"/>
<sequence length="82" mass="9350">MGKKKNGNAPNKVVKHRNMKKTKTQKRNKDKEEEIRKMLNSKIDLIVTATNGTLKSEPKKMEKIGLPAEVPTDEIESLMTKM</sequence>
<name>E4XI00_OIKDI</name>
<dbReference type="OrthoDB" id="10365822at2759"/>
<feature type="compositionally biased region" description="Basic residues" evidence="1">
    <location>
        <begin position="13"/>
        <end position="26"/>
    </location>
</feature>
<reference evidence="2" key="1">
    <citation type="journal article" date="2010" name="Science">
        <title>Plasticity of animal genome architecture unmasked by rapid evolution of a pelagic tunicate.</title>
        <authorList>
            <person name="Denoeud F."/>
            <person name="Henriet S."/>
            <person name="Mungpakdee S."/>
            <person name="Aury J.M."/>
            <person name="Da Silva C."/>
            <person name="Brinkmann H."/>
            <person name="Mikhaleva J."/>
            <person name="Olsen L.C."/>
            <person name="Jubin C."/>
            <person name="Canestro C."/>
            <person name="Bouquet J.M."/>
            <person name="Danks G."/>
            <person name="Poulain J."/>
            <person name="Campsteijn C."/>
            <person name="Adamski M."/>
            <person name="Cross I."/>
            <person name="Yadetie F."/>
            <person name="Muffato M."/>
            <person name="Louis A."/>
            <person name="Butcher S."/>
            <person name="Tsagkogeorga G."/>
            <person name="Konrad A."/>
            <person name="Singh S."/>
            <person name="Jensen M.F."/>
            <person name="Cong E.H."/>
            <person name="Eikeseth-Otteraa H."/>
            <person name="Noel B."/>
            <person name="Anthouard V."/>
            <person name="Porcel B.M."/>
            <person name="Kachouri-Lafond R."/>
            <person name="Nishino A."/>
            <person name="Ugolini M."/>
            <person name="Chourrout P."/>
            <person name="Nishida H."/>
            <person name="Aasland R."/>
            <person name="Huzurbazar S."/>
            <person name="Westhof E."/>
            <person name="Delsuc F."/>
            <person name="Lehrach H."/>
            <person name="Reinhardt R."/>
            <person name="Weissenbach J."/>
            <person name="Roy S.W."/>
            <person name="Artiguenave F."/>
            <person name="Postlethwait J.H."/>
            <person name="Manak J.R."/>
            <person name="Thompson E.M."/>
            <person name="Jaillon O."/>
            <person name="Du Pasquier L."/>
            <person name="Boudinot P."/>
            <person name="Liberles D.A."/>
            <person name="Volff J.N."/>
            <person name="Philippe H."/>
            <person name="Lenhard B."/>
            <person name="Roest Crollius H."/>
            <person name="Wincker P."/>
            <person name="Chourrout D."/>
        </authorList>
    </citation>
    <scope>NUCLEOTIDE SEQUENCE [LARGE SCALE GENOMIC DNA]</scope>
</reference>
<evidence type="ECO:0000313" key="2">
    <source>
        <dbReference type="EMBL" id="CBY10216.1"/>
    </source>
</evidence>
<protein>
    <submittedName>
        <fullName evidence="2">Uncharacterized protein</fullName>
    </submittedName>
</protein>
<evidence type="ECO:0000256" key="1">
    <source>
        <dbReference type="SAM" id="MobiDB-lite"/>
    </source>
</evidence>
<gene>
    <name evidence="2" type="ORF">GSOID_T00011151001</name>
</gene>
<evidence type="ECO:0000313" key="3">
    <source>
        <dbReference type="Proteomes" id="UP000001307"/>
    </source>
</evidence>